<reference evidence="1" key="2">
    <citation type="submission" date="2016-05" db="EMBL/GenBank/DDBJ databases">
        <title>Comparative analysis highlights variable genome content of wheat rusts and divergence of the mating loci.</title>
        <authorList>
            <person name="Cuomo C.A."/>
            <person name="Bakkeren G."/>
            <person name="Szabo L."/>
            <person name="Khalil H."/>
            <person name="Joly D."/>
            <person name="Goldberg J."/>
            <person name="Young S."/>
            <person name="Zeng Q."/>
            <person name="Fellers J."/>
        </authorList>
    </citation>
    <scope>NUCLEOTIDE SEQUENCE [LARGE SCALE GENOMIC DNA]</scope>
    <source>
        <strain evidence="1">1-1 BBBD Race 1</strain>
    </source>
</reference>
<reference evidence="2" key="4">
    <citation type="submission" date="2025-05" db="UniProtKB">
        <authorList>
            <consortium name="EnsemblFungi"/>
        </authorList>
    </citation>
    <scope>IDENTIFICATION</scope>
    <source>
        <strain evidence="2">isolate 1-1 / race 1 (BBBD)</strain>
    </source>
</reference>
<evidence type="ECO:0000313" key="2">
    <source>
        <dbReference type="EnsemblFungi" id="PTTG_27682-t43_1-p1"/>
    </source>
</evidence>
<gene>
    <name evidence="1" type="ORF">PTTG_27682</name>
</gene>
<dbReference type="EMBL" id="ADAS02000066">
    <property type="protein sequence ID" value="OAV92279.1"/>
    <property type="molecule type" value="Genomic_DNA"/>
</dbReference>
<protein>
    <submittedName>
        <fullName evidence="1 2">Uncharacterized protein</fullName>
    </submittedName>
</protein>
<dbReference type="AlphaFoldDB" id="A0A180GIK3"/>
<reference evidence="2 3" key="3">
    <citation type="journal article" date="2017" name="G3 (Bethesda)">
        <title>Comparative analysis highlights variable genome content of wheat rusts and divergence of the mating loci.</title>
        <authorList>
            <person name="Cuomo C.A."/>
            <person name="Bakkeren G."/>
            <person name="Khalil H.B."/>
            <person name="Panwar V."/>
            <person name="Joly D."/>
            <person name="Linning R."/>
            <person name="Sakthikumar S."/>
            <person name="Song X."/>
            <person name="Adiconis X."/>
            <person name="Fan L."/>
            <person name="Goldberg J.M."/>
            <person name="Levin J.Z."/>
            <person name="Young S."/>
            <person name="Zeng Q."/>
            <person name="Anikster Y."/>
            <person name="Bruce M."/>
            <person name="Wang M."/>
            <person name="Yin C."/>
            <person name="McCallum B."/>
            <person name="Szabo L.J."/>
            <person name="Hulbert S."/>
            <person name="Chen X."/>
            <person name="Fellers J.P."/>
        </authorList>
    </citation>
    <scope>NUCLEOTIDE SEQUENCE</scope>
    <source>
        <strain evidence="3">Isolate 1-1 / race 1 (BBBD)</strain>
        <strain evidence="2">isolate 1-1 / race 1 (BBBD)</strain>
    </source>
</reference>
<dbReference type="EnsemblFungi" id="PTTG_27682-t43_1">
    <property type="protein sequence ID" value="PTTG_27682-t43_1-p1"/>
    <property type="gene ID" value="PTTG_27682"/>
</dbReference>
<keyword evidence="3" id="KW-1185">Reference proteome</keyword>
<reference evidence="1" key="1">
    <citation type="submission" date="2009-11" db="EMBL/GenBank/DDBJ databases">
        <authorList>
            <consortium name="The Broad Institute Genome Sequencing Platform"/>
            <person name="Ward D."/>
            <person name="Feldgarden M."/>
            <person name="Earl A."/>
            <person name="Young S.K."/>
            <person name="Zeng Q."/>
            <person name="Koehrsen M."/>
            <person name="Alvarado L."/>
            <person name="Berlin A."/>
            <person name="Bochicchio J."/>
            <person name="Borenstein D."/>
            <person name="Chapman S.B."/>
            <person name="Chen Z."/>
            <person name="Engels R."/>
            <person name="Freedman E."/>
            <person name="Gellesch M."/>
            <person name="Goldberg J."/>
            <person name="Griggs A."/>
            <person name="Gujja S."/>
            <person name="Heilman E."/>
            <person name="Heiman D."/>
            <person name="Hepburn T."/>
            <person name="Howarth C."/>
            <person name="Jen D."/>
            <person name="Larson L."/>
            <person name="Lewis B."/>
            <person name="Mehta T."/>
            <person name="Park D."/>
            <person name="Pearson M."/>
            <person name="Roberts A."/>
            <person name="Saif S."/>
            <person name="Shea T."/>
            <person name="Shenoy N."/>
            <person name="Sisk P."/>
            <person name="Stolte C."/>
            <person name="Sykes S."/>
            <person name="Thomson T."/>
            <person name="Walk T."/>
            <person name="White J."/>
            <person name="Yandava C."/>
            <person name="Izard J."/>
            <person name="Baranova O.V."/>
            <person name="Blanton J.M."/>
            <person name="Tanner A.C."/>
            <person name="Dewhirst F.E."/>
            <person name="Haas B."/>
            <person name="Nusbaum C."/>
            <person name="Birren B."/>
        </authorList>
    </citation>
    <scope>NUCLEOTIDE SEQUENCE [LARGE SCALE GENOMIC DNA]</scope>
    <source>
        <strain evidence="1">1-1 BBBD Race 1</strain>
    </source>
</reference>
<name>A0A180GIK3_PUCT1</name>
<accession>A0A180GIK3</accession>
<organism evidence="1">
    <name type="scientific">Puccinia triticina (isolate 1-1 / race 1 (BBBD))</name>
    <name type="common">Brown leaf rust fungus</name>
    <dbReference type="NCBI Taxonomy" id="630390"/>
    <lineage>
        <taxon>Eukaryota</taxon>
        <taxon>Fungi</taxon>
        <taxon>Dikarya</taxon>
        <taxon>Basidiomycota</taxon>
        <taxon>Pucciniomycotina</taxon>
        <taxon>Pucciniomycetes</taxon>
        <taxon>Pucciniales</taxon>
        <taxon>Pucciniaceae</taxon>
        <taxon>Puccinia</taxon>
    </lineage>
</organism>
<proteinExistence type="predicted"/>
<sequence length="177" mass="19823">MNREHSAGNWIHDHGMEEAYHMNGVGRFNSAEEAQQGIHHGSLKRKGDMSTLVEPDERYKAGPVKPIEGNPFSMQHKILDYLQETLQQLGYSPNFNEIPGAEYVNTLVQISDKVERDGHITPENLEIIEWIADEPKRRSSSGPEHATPGYPKDVQVALGLLIRNLGNMTGAKIIMDP</sequence>
<dbReference type="VEuPathDB" id="FungiDB:PTTG_27682"/>
<dbReference type="Proteomes" id="UP000005240">
    <property type="component" value="Unassembled WGS sequence"/>
</dbReference>
<evidence type="ECO:0000313" key="1">
    <source>
        <dbReference type="EMBL" id="OAV92279.1"/>
    </source>
</evidence>
<evidence type="ECO:0000313" key="3">
    <source>
        <dbReference type="Proteomes" id="UP000005240"/>
    </source>
</evidence>